<dbReference type="Pfam" id="PF01040">
    <property type="entry name" value="UbiA"/>
    <property type="match status" value="1"/>
</dbReference>
<dbReference type="NCBIfam" id="NF008978">
    <property type="entry name" value="PRK12324.1-4"/>
    <property type="match status" value="1"/>
</dbReference>
<name>A0A1E3X6G7_9BACT</name>
<evidence type="ECO:0000313" key="7">
    <source>
        <dbReference type="EMBL" id="ODS31159.1"/>
    </source>
</evidence>
<accession>A0A1E3X6G7</accession>
<dbReference type="NCBIfam" id="NF008977">
    <property type="entry name" value="PRK12324.1-2"/>
    <property type="match status" value="1"/>
</dbReference>
<evidence type="ECO:0000256" key="5">
    <source>
        <dbReference type="ARBA" id="ARBA00023136"/>
    </source>
</evidence>
<feature type="transmembrane region" description="Helical" evidence="6">
    <location>
        <begin position="144"/>
        <end position="160"/>
    </location>
</feature>
<feature type="transmembrane region" description="Helical" evidence="6">
    <location>
        <begin position="272"/>
        <end position="289"/>
    </location>
</feature>
<evidence type="ECO:0000256" key="3">
    <source>
        <dbReference type="ARBA" id="ARBA00022692"/>
    </source>
</evidence>
<protein>
    <submittedName>
        <fullName evidence="7">Prenyltransferase</fullName>
    </submittedName>
</protein>
<dbReference type="GO" id="GO:0016020">
    <property type="term" value="C:membrane"/>
    <property type="evidence" value="ECO:0007669"/>
    <property type="project" value="UniProtKB-SubCell"/>
</dbReference>
<comment type="subcellular location">
    <subcellularLocation>
        <location evidence="1">Membrane</location>
        <topology evidence="1">Multi-pass membrane protein</topology>
    </subcellularLocation>
</comment>
<proteinExistence type="predicted"/>
<feature type="transmembrane region" description="Helical" evidence="6">
    <location>
        <begin position="79"/>
        <end position="98"/>
    </location>
</feature>
<keyword evidence="2" id="KW-1003">Cell membrane</keyword>
<evidence type="ECO:0000256" key="1">
    <source>
        <dbReference type="ARBA" id="ARBA00004141"/>
    </source>
</evidence>
<dbReference type="EMBL" id="MAYW01000139">
    <property type="protein sequence ID" value="ODS31159.1"/>
    <property type="molecule type" value="Genomic_DNA"/>
</dbReference>
<feature type="transmembrane region" description="Helical" evidence="6">
    <location>
        <begin position="56"/>
        <end position="73"/>
    </location>
</feature>
<dbReference type="Gene3D" id="1.10.357.140">
    <property type="entry name" value="UbiA prenyltransferase"/>
    <property type="match status" value="1"/>
</dbReference>
<organism evidence="7 8">
    <name type="scientific">Candidatus Scalindua rubra</name>
    <dbReference type="NCBI Taxonomy" id="1872076"/>
    <lineage>
        <taxon>Bacteria</taxon>
        <taxon>Pseudomonadati</taxon>
        <taxon>Planctomycetota</taxon>
        <taxon>Candidatus Brocadiia</taxon>
        <taxon>Candidatus Brocadiales</taxon>
        <taxon>Candidatus Scalinduaceae</taxon>
        <taxon>Candidatus Scalindua</taxon>
    </lineage>
</organism>
<dbReference type="InterPro" id="IPR000537">
    <property type="entry name" value="UbiA_prenyltransferase"/>
</dbReference>
<feature type="transmembrane region" description="Helical" evidence="6">
    <location>
        <begin position="20"/>
        <end position="36"/>
    </location>
</feature>
<keyword evidence="4 6" id="KW-1133">Transmembrane helix</keyword>
<evidence type="ECO:0000256" key="6">
    <source>
        <dbReference type="SAM" id="Phobius"/>
    </source>
</evidence>
<dbReference type="InterPro" id="IPR044878">
    <property type="entry name" value="UbiA_sf"/>
</dbReference>
<gene>
    <name evidence="7" type="ORF">SCARUB_03730</name>
</gene>
<evidence type="ECO:0000256" key="4">
    <source>
        <dbReference type="ARBA" id="ARBA00022989"/>
    </source>
</evidence>
<keyword evidence="5 6" id="KW-0472">Membrane</keyword>
<sequence length="329" mass="38163">MIHNNHENAKPLLCPKKKESSLLLFILAILIVDYYITKVMKYLFLALRPKQWLKNLFIFLPLIFGKMLFVFPANLESVIAFLLFSMIASVGYLLNDIIDVERDRLHPTKSLRPIASDKISIRQAQLMAFILGSMSIPLSFLLDVKFGWLVIIYFVFNLIYTKVLKNVVIIDVFCIGTFFLLRIIAGGIIANVELSHWILFMTGLLALFLGFIKRRQELKMLEEKGTLHRHVLERYSTYFIDQMIAVITSSIVVVYILYTVDSNTVNFIGTKHLMYSIPFVYYGIFRYLYLIYKHNEDGDPTNVLLSDSKMQINLALWIIVCIGIIYFKL</sequence>
<dbReference type="CDD" id="cd13963">
    <property type="entry name" value="PT_UbiA_2"/>
    <property type="match status" value="1"/>
</dbReference>
<dbReference type="Proteomes" id="UP000094056">
    <property type="component" value="Unassembled WGS sequence"/>
</dbReference>
<feature type="transmembrane region" description="Helical" evidence="6">
    <location>
        <begin position="238"/>
        <end position="260"/>
    </location>
</feature>
<feature type="transmembrane region" description="Helical" evidence="6">
    <location>
        <begin position="167"/>
        <end position="188"/>
    </location>
</feature>
<evidence type="ECO:0000313" key="8">
    <source>
        <dbReference type="Proteomes" id="UP000094056"/>
    </source>
</evidence>
<feature type="transmembrane region" description="Helical" evidence="6">
    <location>
        <begin position="194"/>
        <end position="212"/>
    </location>
</feature>
<evidence type="ECO:0000256" key="2">
    <source>
        <dbReference type="ARBA" id="ARBA00022475"/>
    </source>
</evidence>
<reference evidence="7 8" key="1">
    <citation type="submission" date="2016-07" db="EMBL/GenBank/DDBJ databases">
        <title>Draft genome of Scalindua rubra, obtained from a brine-seawater interface in the Red Sea, sheds light on salt adaptation in anammox bacteria.</title>
        <authorList>
            <person name="Speth D.R."/>
            <person name="Lagkouvardos I."/>
            <person name="Wang Y."/>
            <person name="Qian P.-Y."/>
            <person name="Dutilh B.E."/>
            <person name="Jetten M.S."/>
        </authorList>
    </citation>
    <scope>NUCLEOTIDE SEQUENCE [LARGE SCALE GENOMIC DNA]</scope>
    <source>
        <strain evidence="7">BSI-1</strain>
    </source>
</reference>
<dbReference type="AlphaFoldDB" id="A0A1E3X6G7"/>
<keyword evidence="3 6" id="KW-0812">Transmembrane</keyword>
<dbReference type="GO" id="GO:0016765">
    <property type="term" value="F:transferase activity, transferring alkyl or aryl (other than methyl) groups"/>
    <property type="evidence" value="ECO:0007669"/>
    <property type="project" value="InterPro"/>
</dbReference>
<comment type="caution">
    <text evidence="7">The sequence shown here is derived from an EMBL/GenBank/DDBJ whole genome shotgun (WGS) entry which is preliminary data.</text>
</comment>
<keyword evidence="7" id="KW-0808">Transferase</keyword>
<feature type="transmembrane region" description="Helical" evidence="6">
    <location>
        <begin position="310"/>
        <end position="327"/>
    </location>
</feature>